<gene>
    <name evidence="2" type="ORF">V5799_026372</name>
</gene>
<proteinExistence type="predicted"/>
<keyword evidence="3" id="KW-1185">Reference proteome</keyword>
<accession>A0AAQ4DIS1</accession>
<evidence type="ECO:0000313" key="2">
    <source>
        <dbReference type="EMBL" id="KAK8762361.1"/>
    </source>
</evidence>
<sequence>MKKDRLIGVTNARYINIFARLCKFACVTPRDIVDTFNELRRSLSKGELTASAPSSSPSRRPKGRRGNIALQDGSGYRENYDRPCTWEPGEKQCWLMSELEPWNRLLSRTYVELQEHSWGELTMRGYSSPKSSIPQASDALRSSLLMHVLLQQHRRVAHAVGLRKSCLSRIAGFYVVNYTLEQIACNLYCSTPDLDLLTMFNAIRELGASSRIDVDWYEPLPSYVAQFGGLCRISTLLLDLANCSAEDAKNLLEPLVSATNITKVGIECDEPVGHAVVEQLVDALCKTKAVSVLRSLEQNRSISELDVGGMTFNRRSAKALARLVEHNRTLNKIFVNVDEEDCGGCPQIRTVCRELKEAMPRNRFLTTVAVNSLSGNCASDIVIKEALRRNRMLVNQAVHFVKGSDSKKDALAFETLQHSRTVVRQLCKDSGDPDEASARGKIDKARRRLTFDYFIFTGVVKDKIACRPHSKRKPGFDKLDKHVQAHICSYLSLTDVMDV</sequence>
<reference evidence="2 3" key="1">
    <citation type="journal article" date="2023" name="Arcadia Sci">
        <title>De novo assembly of a long-read Amblyomma americanum tick genome.</title>
        <authorList>
            <person name="Chou S."/>
            <person name="Poskanzer K.E."/>
            <person name="Rollins M."/>
            <person name="Thuy-Boun P.S."/>
        </authorList>
    </citation>
    <scope>NUCLEOTIDE SEQUENCE [LARGE SCALE GENOMIC DNA]</scope>
    <source>
        <strain evidence="2">F_SG_1</strain>
        <tissue evidence="2">Salivary glands</tissue>
    </source>
</reference>
<dbReference type="SUPFAM" id="SSF52047">
    <property type="entry name" value="RNI-like"/>
    <property type="match status" value="1"/>
</dbReference>
<dbReference type="AlphaFoldDB" id="A0AAQ4DIS1"/>
<dbReference type="Proteomes" id="UP001321473">
    <property type="component" value="Unassembled WGS sequence"/>
</dbReference>
<comment type="caution">
    <text evidence="2">The sequence shown here is derived from an EMBL/GenBank/DDBJ whole genome shotgun (WGS) entry which is preliminary data.</text>
</comment>
<dbReference type="Gene3D" id="3.80.10.10">
    <property type="entry name" value="Ribonuclease Inhibitor"/>
    <property type="match status" value="1"/>
</dbReference>
<evidence type="ECO:0000313" key="3">
    <source>
        <dbReference type="Proteomes" id="UP001321473"/>
    </source>
</evidence>
<name>A0AAQ4DIS1_AMBAM</name>
<protein>
    <recommendedName>
        <fullName evidence="4">Ran gtpase-activating protein</fullName>
    </recommendedName>
</protein>
<evidence type="ECO:0008006" key="4">
    <source>
        <dbReference type="Google" id="ProtNLM"/>
    </source>
</evidence>
<dbReference type="EMBL" id="JARKHS020030151">
    <property type="protein sequence ID" value="KAK8762361.1"/>
    <property type="molecule type" value="Genomic_DNA"/>
</dbReference>
<dbReference type="InterPro" id="IPR032675">
    <property type="entry name" value="LRR_dom_sf"/>
</dbReference>
<feature type="region of interest" description="Disordered" evidence="1">
    <location>
        <begin position="47"/>
        <end position="74"/>
    </location>
</feature>
<evidence type="ECO:0000256" key="1">
    <source>
        <dbReference type="SAM" id="MobiDB-lite"/>
    </source>
</evidence>
<organism evidence="2 3">
    <name type="scientific">Amblyomma americanum</name>
    <name type="common">Lone star tick</name>
    <dbReference type="NCBI Taxonomy" id="6943"/>
    <lineage>
        <taxon>Eukaryota</taxon>
        <taxon>Metazoa</taxon>
        <taxon>Ecdysozoa</taxon>
        <taxon>Arthropoda</taxon>
        <taxon>Chelicerata</taxon>
        <taxon>Arachnida</taxon>
        <taxon>Acari</taxon>
        <taxon>Parasitiformes</taxon>
        <taxon>Ixodida</taxon>
        <taxon>Ixodoidea</taxon>
        <taxon>Ixodidae</taxon>
        <taxon>Amblyomminae</taxon>
        <taxon>Amblyomma</taxon>
    </lineage>
</organism>